<dbReference type="EMBL" id="JAEPRE010000149">
    <property type="protein sequence ID" value="KAG2231473.1"/>
    <property type="molecule type" value="Genomic_DNA"/>
</dbReference>
<feature type="region of interest" description="Disordered" evidence="1">
    <location>
        <begin position="12"/>
        <end position="47"/>
    </location>
</feature>
<reference evidence="2" key="1">
    <citation type="submission" date="2021-01" db="EMBL/GenBank/DDBJ databases">
        <title>Metabolic potential, ecology and presence of endohyphal bacteria is reflected in genomic diversity of Mucoromycotina.</title>
        <authorList>
            <person name="Muszewska A."/>
            <person name="Okrasinska A."/>
            <person name="Steczkiewicz K."/>
            <person name="Drgas O."/>
            <person name="Orlowska M."/>
            <person name="Perlinska-Lenart U."/>
            <person name="Aleksandrzak-Piekarczyk T."/>
            <person name="Szatraj K."/>
            <person name="Zielenkiewicz U."/>
            <person name="Pilsyk S."/>
            <person name="Malc E."/>
            <person name="Mieczkowski P."/>
            <person name="Kruszewska J.S."/>
            <person name="Biernat P."/>
            <person name="Pawlowska J."/>
        </authorList>
    </citation>
    <scope>NUCLEOTIDE SEQUENCE</scope>
    <source>
        <strain evidence="2">WA0000018081</strain>
    </source>
</reference>
<proteinExistence type="predicted"/>
<protein>
    <submittedName>
        <fullName evidence="2">Uncharacterized protein</fullName>
    </submittedName>
</protein>
<accession>A0A8H7VWP6</accession>
<sequence length="265" mass="30095">MVSTSIMNRAAELHHVEASQTKDDDTSSVDEDTNYNDNYNDSNSINEYTRDNDFTEGLYSIVEKSKESASDQVGSVDILGLSSPTINEAHLTTKAIKRALIEFSYNHDIDPIIHHDAQFIDRTVTIFLDLMASPNNPLRTTYNSTWLERECAATEKSKWNGVLFKVRERHISVALMEFSGGSNDKTSSIKESCDIEKLYTKMLKAIDDTDHIPKAMYCVRFYANVMYFEKLCEYRGAMIRDIVTSFGIPTTPRLVKKYAQQVPAL</sequence>
<evidence type="ECO:0000313" key="3">
    <source>
        <dbReference type="Proteomes" id="UP000613177"/>
    </source>
</evidence>
<name>A0A8H7VWP6_9FUNG</name>
<keyword evidence="3" id="KW-1185">Reference proteome</keyword>
<feature type="compositionally biased region" description="Basic and acidic residues" evidence="1">
    <location>
        <begin position="12"/>
        <end position="25"/>
    </location>
</feature>
<dbReference type="Proteomes" id="UP000613177">
    <property type="component" value="Unassembled WGS sequence"/>
</dbReference>
<comment type="caution">
    <text evidence="2">The sequence shown here is derived from an EMBL/GenBank/DDBJ whole genome shotgun (WGS) entry which is preliminary data.</text>
</comment>
<evidence type="ECO:0000313" key="2">
    <source>
        <dbReference type="EMBL" id="KAG2231473.1"/>
    </source>
</evidence>
<dbReference type="AlphaFoldDB" id="A0A8H7VWP6"/>
<gene>
    <name evidence="2" type="ORF">INT48_008801</name>
</gene>
<feature type="compositionally biased region" description="Low complexity" evidence="1">
    <location>
        <begin position="35"/>
        <end position="44"/>
    </location>
</feature>
<organism evidence="2 3">
    <name type="scientific">Thamnidium elegans</name>
    <dbReference type="NCBI Taxonomy" id="101142"/>
    <lineage>
        <taxon>Eukaryota</taxon>
        <taxon>Fungi</taxon>
        <taxon>Fungi incertae sedis</taxon>
        <taxon>Mucoromycota</taxon>
        <taxon>Mucoromycotina</taxon>
        <taxon>Mucoromycetes</taxon>
        <taxon>Mucorales</taxon>
        <taxon>Mucorineae</taxon>
        <taxon>Mucoraceae</taxon>
        <taxon>Thamnidium</taxon>
    </lineage>
</organism>
<evidence type="ECO:0000256" key="1">
    <source>
        <dbReference type="SAM" id="MobiDB-lite"/>
    </source>
</evidence>